<dbReference type="InterPro" id="IPR036920">
    <property type="entry name" value="Ribosomal_uL16_sf"/>
</dbReference>
<dbReference type="Pfam" id="PF00252">
    <property type="entry name" value="Ribosomal_L16"/>
    <property type="match status" value="1"/>
</dbReference>
<dbReference type="InterPro" id="IPR016180">
    <property type="entry name" value="Ribosomal_uL16_dom"/>
</dbReference>
<keyword evidence="2" id="KW-0689">Ribosomal protein</keyword>
<dbReference type="SFLD" id="SFLDS00003">
    <property type="entry name" value="Haloacid_Dehalogenase"/>
    <property type="match status" value="1"/>
</dbReference>
<dbReference type="SFLD" id="SFLDG01129">
    <property type="entry name" value="C1.5:_HAD__Beta-PGM__Phosphata"/>
    <property type="match status" value="1"/>
</dbReference>
<dbReference type="InterPro" id="IPR036412">
    <property type="entry name" value="HAD-like_sf"/>
</dbReference>
<gene>
    <name evidence="4" type="ORF">HID58_021497</name>
</gene>
<dbReference type="Gene3D" id="1.10.150.720">
    <property type="entry name" value="Haloacid dehalogenase-like hydrolase"/>
    <property type="match status" value="1"/>
</dbReference>
<keyword evidence="5" id="KW-1185">Reference proteome</keyword>
<dbReference type="InterPro" id="IPR044924">
    <property type="entry name" value="HAD-SF_hydro_IA_REG-2-like_cap"/>
</dbReference>
<comment type="caution">
    <text evidence="4">The sequence shown here is derived from an EMBL/GenBank/DDBJ whole genome shotgun (WGS) entry which is preliminary data.</text>
</comment>
<comment type="similarity">
    <text evidence="1">Belongs to the universal ribosomal protein uL16 family.</text>
</comment>
<dbReference type="Gene3D" id="3.90.1170.10">
    <property type="entry name" value="Ribosomal protein L10e/L16"/>
    <property type="match status" value="1"/>
</dbReference>
<dbReference type="InterPro" id="IPR001197">
    <property type="entry name" value="Ribosomal_uL16_euk_arch"/>
</dbReference>
<dbReference type="InterPro" id="IPR018255">
    <property type="entry name" value="Ribosomal_uL16_CS_euk_arc"/>
</dbReference>
<protein>
    <submittedName>
        <fullName evidence="4">Uncharacterized protein</fullName>
    </submittedName>
</protein>
<dbReference type="InterPro" id="IPR047873">
    <property type="entry name" value="Ribosomal_uL16"/>
</dbReference>
<reference evidence="4 5" key="1">
    <citation type="submission" date="2021-05" db="EMBL/GenBank/DDBJ databases">
        <title>Genome Assembly of Synthetic Allotetraploid Brassica napus Reveals Homoeologous Exchanges between Subgenomes.</title>
        <authorList>
            <person name="Davis J.T."/>
        </authorList>
    </citation>
    <scope>NUCLEOTIDE SEQUENCE [LARGE SCALE GENOMIC DNA]</scope>
    <source>
        <strain evidence="5">cv. Da-Ae</strain>
        <tissue evidence="4">Seedling</tissue>
    </source>
</reference>
<dbReference type="PANTHER" id="PTHR11726">
    <property type="entry name" value="60S RIBOSOMAL PROTEIN L10"/>
    <property type="match status" value="1"/>
</dbReference>
<name>A0ABQ8CWM2_BRANA</name>
<dbReference type="Proteomes" id="UP000824890">
    <property type="component" value="Unassembled WGS sequence"/>
</dbReference>
<proteinExistence type="inferred from homology"/>
<dbReference type="PRINTS" id="PR00413">
    <property type="entry name" value="HADHALOGNASE"/>
</dbReference>
<dbReference type="CDD" id="cd16415">
    <property type="entry name" value="HAD_dREG-2_like"/>
    <property type="match status" value="1"/>
</dbReference>
<dbReference type="Pfam" id="PF00702">
    <property type="entry name" value="Hydrolase"/>
    <property type="match status" value="1"/>
</dbReference>
<evidence type="ECO:0000313" key="5">
    <source>
        <dbReference type="Proteomes" id="UP000824890"/>
    </source>
</evidence>
<dbReference type="CDD" id="cd01433">
    <property type="entry name" value="Ribosomal_L16_L10e"/>
    <property type="match status" value="1"/>
</dbReference>
<dbReference type="NCBIfam" id="TIGR00279">
    <property type="entry name" value="uL16_euk_arch"/>
    <property type="match status" value="1"/>
</dbReference>
<organism evidence="4 5">
    <name type="scientific">Brassica napus</name>
    <name type="common">Rape</name>
    <dbReference type="NCBI Taxonomy" id="3708"/>
    <lineage>
        <taxon>Eukaryota</taxon>
        <taxon>Viridiplantae</taxon>
        <taxon>Streptophyta</taxon>
        <taxon>Embryophyta</taxon>
        <taxon>Tracheophyta</taxon>
        <taxon>Spermatophyta</taxon>
        <taxon>Magnoliopsida</taxon>
        <taxon>eudicotyledons</taxon>
        <taxon>Gunneridae</taxon>
        <taxon>Pentapetalae</taxon>
        <taxon>rosids</taxon>
        <taxon>malvids</taxon>
        <taxon>Brassicales</taxon>
        <taxon>Brassicaceae</taxon>
        <taxon>Brassiceae</taxon>
        <taxon>Brassica</taxon>
    </lineage>
</organism>
<dbReference type="Gene3D" id="3.40.50.1000">
    <property type="entry name" value="HAD superfamily/HAD-like"/>
    <property type="match status" value="1"/>
</dbReference>
<dbReference type="NCBIfam" id="TIGR01549">
    <property type="entry name" value="HAD-SF-IA-v1"/>
    <property type="match status" value="1"/>
</dbReference>
<dbReference type="PROSITE" id="PS01257">
    <property type="entry name" value="RIBOSOMAL_L10E"/>
    <property type="match status" value="1"/>
</dbReference>
<dbReference type="InterPro" id="IPR006439">
    <property type="entry name" value="HAD-SF_hydro_IA"/>
</dbReference>
<evidence type="ECO:0000256" key="1">
    <source>
        <dbReference type="ARBA" id="ARBA00008931"/>
    </source>
</evidence>
<dbReference type="SUPFAM" id="SSF56784">
    <property type="entry name" value="HAD-like"/>
    <property type="match status" value="1"/>
</dbReference>
<dbReference type="InterPro" id="IPR023214">
    <property type="entry name" value="HAD_sf"/>
</dbReference>
<dbReference type="SUPFAM" id="SSF54686">
    <property type="entry name" value="Ribosomal protein L16p/L10e"/>
    <property type="match status" value="1"/>
</dbReference>
<evidence type="ECO:0000313" key="4">
    <source>
        <dbReference type="EMBL" id="KAH0921479.1"/>
    </source>
</evidence>
<evidence type="ECO:0000256" key="3">
    <source>
        <dbReference type="ARBA" id="ARBA00023274"/>
    </source>
</evidence>
<dbReference type="NCBIfam" id="NF003239">
    <property type="entry name" value="PRK04199.1-4"/>
    <property type="match status" value="1"/>
</dbReference>
<dbReference type="InterPro" id="IPR011949">
    <property type="entry name" value="HAD-SF_hydro_IA_REG-2-like"/>
</dbReference>
<accession>A0ABQ8CWM2</accession>
<keyword evidence="3" id="KW-0687">Ribonucleoprotein</keyword>
<dbReference type="EMBL" id="JAGKQM010000006">
    <property type="protein sequence ID" value="KAH0921479.1"/>
    <property type="molecule type" value="Genomic_DNA"/>
</dbReference>
<dbReference type="NCBIfam" id="TIGR02252">
    <property type="entry name" value="DREG-2"/>
    <property type="match status" value="1"/>
</dbReference>
<evidence type="ECO:0000256" key="2">
    <source>
        <dbReference type="ARBA" id="ARBA00022980"/>
    </source>
</evidence>
<sequence length="491" mass="54927">MEACLRCSRGGSNLIEALRPISKFSSSLRSSSSSISFSTEDKPVKRAYDGLLLDAGGTLLQLSEPVHETYASLGLKYGLKTTPAEIKQGFKRAFASPWPEKLRYQGDGRPFWKLVVSEATGCSDNDYFEEVYQYYANGEAWHLPQGAYETMSLLKNAGVKMAVVSNFDTRLRKLLKDLNVIDMFDAVIVSSEVGYEKPDDRIFKCALEQISVDANRAVHVGDDEGADKGGANAVGIDCWLWGKDVQTFSDIQDRILSSSQPATVFKLRRVAMGRRPARCYRQIKGKPYPKSRYCRGVPDPKIRIYDVGMKKKGVDEFPFCVHLVSWEKENVSSEALEAARIACNKYMVKSAGKDAFHLRIRVHPFHVLRINKMLSCAGADRLQTGMRGAFGKALGTCARVAIGQVLLSVRCKDAHGHHAQEALRRAKFKFPGRQKIIVSRKWGFTKFNRADFTKWRQEKRVVPDGVNAKFFSCHGPLALRQPGTAFLPATY</sequence>